<dbReference type="NCBIfam" id="TIGR00580">
    <property type="entry name" value="mfd"/>
    <property type="match status" value="1"/>
</dbReference>
<dbReference type="InterPro" id="IPR036101">
    <property type="entry name" value="CarD-like/TRCF_RID_sf"/>
</dbReference>
<dbReference type="SMART" id="SM01058">
    <property type="entry name" value="CarD_TRCF"/>
    <property type="match status" value="1"/>
</dbReference>
<dbReference type="InterPro" id="IPR027417">
    <property type="entry name" value="P-loop_NTPase"/>
</dbReference>
<keyword evidence="5" id="KW-0347">Helicase</keyword>
<comment type="similarity">
    <text evidence="9">In the C-terminal section; belongs to the helicase family. RecG subfamily.</text>
</comment>
<proteinExistence type="inferred from homology"/>
<sequence length="1116" mass="127246">MIEQITSAIQQNLGLTTSKIADFLNQKKILEWDGFTGSSANFLLADLLKKESTLLYIAKDFEKAASVASDFEEMGVSNIYLFPPTRNKPYDHEKVVDMSIMVQRSEVLEMLKEKPSLTIIASVDAITEKLVPASQFYESSIHLEKGDEYPPNKLSEKLADQGYRATRFVDAPGEYAIRGGIFDVFPFSGEYPVRLEFFGDEIDSIREFDPDSQRSIAFLNDTRLVPNAASSENGNKESLMTYLPEDAILAAEDTDLIHEEIQQHFEKAEEVYQKIDQEKHSPPSSEYLGVHEWDEAVQAYGMIMLGSFNQNITADKTMSLGTSPHPSFNGSFKLLRDFITDQTKKQVHTYILTDHENQKDRFENILGESGNDFQYSVLIQNLQEGFLLPQNKLAILTDHQIFNRYHRPRIKRKRVRGGISFKEMKDLNIGDYVVHVDYGIGKFAGFKKIEVRGAVQETAVLRYKEDSILYVNVSSLHKLQKYSGKEGKVPRITKLGSGQWARKKASTKKKVKDIAKELIELYAKRKAQKAYEFSTDNAWQTEMEARFEFEETPDQMDAINAVKNDMESSQPMDRLICGDVGFGKTEVAIRAAFKAVMDQKQVAVLVPTTILADQHYKTFCKRMEEFPVKIDVISRFRTKAEQKQIIKDLKEGKTDILIGTHRIVSKDVRFKNLGLMVIDEEQRFGVSVKEKLKEFRATVDVLTLTATPIPRTLQFSLMGARDLSIINTPPPNRQPVYTEIHSFDESLIRDAIIQEISRGGQVFFIHNRVKNIEEVAGMIRELVPDIRVRFAHGQMTGSKLEKIISDFYLNKFDVLVSTNIVENGIDIANANTMIINNANNFGLSELHQLRGRVGRSNRKAYCYLITPPVNTLSPEARKRLTALEEFSDLGSGFNIAMRDLDIRGAGDILGAEQSGYISDIGFELYTKILDDAVRELKETEYSALFKHEEKKIDYPDTKVEFDLSAYLENSYVQDSVERLNLYRKLSEVENLEQIDEWKNELEDRFGDIPDSGTNLMKAAKIKFLASRLFFKKVTVRSDRMWLLCPKNESDLGDHFYDEGHFQSTMKKIQSFEDNPFQVVQKNDAVTFVISNIADVDEAIEYLKTLRNAEVAESEPV</sequence>
<evidence type="ECO:0000313" key="13">
    <source>
        <dbReference type="Proteomes" id="UP001165366"/>
    </source>
</evidence>
<reference evidence="12" key="2">
    <citation type="submission" date="2024-05" db="EMBL/GenBank/DDBJ databases">
        <title>Rhodohalobacter halophilus gen. nov., sp. nov., a moderately halophilic member of the family Balneolaceae.</title>
        <authorList>
            <person name="Xia J."/>
        </authorList>
    </citation>
    <scope>NUCLEOTIDE SEQUENCE</scope>
    <source>
        <strain evidence="12">WB101</strain>
    </source>
</reference>
<name>A0ABS9KB45_9BACT</name>
<comment type="caution">
    <text evidence="12">The sequence shown here is derived from an EMBL/GenBank/DDBJ whole genome shotgun (WGS) entry which is preliminary data.</text>
</comment>
<comment type="similarity">
    <text evidence="9">In the N-terminal section; belongs to the UvrB family.</text>
</comment>
<dbReference type="InterPro" id="IPR047112">
    <property type="entry name" value="RecG/Mfd"/>
</dbReference>
<dbReference type="Pfam" id="PF17757">
    <property type="entry name" value="UvrB_inter"/>
    <property type="match status" value="1"/>
</dbReference>
<organism evidence="12 13">
    <name type="scientific">Rhodohalobacter sulfatireducens</name>
    <dbReference type="NCBI Taxonomy" id="2911366"/>
    <lineage>
        <taxon>Bacteria</taxon>
        <taxon>Pseudomonadati</taxon>
        <taxon>Balneolota</taxon>
        <taxon>Balneolia</taxon>
        <taxon>Balneolales</taxon>
        <taxon>Balneolaceae</taxon>
        <taxon>Rhodohalobacter</taxon>
    </lineage>
</organism>
<reference evidence="12" key="1">
    <citation type="submission" date="2022-01" db="EMBL/GenBank/DDBJ databases">
        <authorList>
            <person name="Wang Y."/>
        </authorList>
    </citation>
    <scope>NUCLEOTIDE SEQUENCE</scope>
    <source>
        <strain evidence="12">WB101</strain>
    </source>
</reference>
<keyword evidence="2 9" id="KW-0547">Nucleotide-binding</keyword>
<dbReference type="Pfam" id="PF03461">
    <property type="entry name" value="TRCF"/>
    <property type="match status" value="1"/>
</dbReference>
<dbReference type="Gene3D" id="3.40.50.300">
    <property type="entry name" value="P-loop containing nucleotide triphosphate hydrolases"/>
    <property type="match status" value="2"/>
</dbReference>
<evidence type="ECO:0000256" key="1">
    <source>
        <dbReference type="ARBA" id="ARBA00022490"/>
    </source>
</evidence>
<feature type="domain" description="Helicase C-terminal" evidence="11">
    <location>
        <begin position="747"/>
        <end position="901"/>
    </location>
</feature>
<evidence type="ECO:0000256" key="2">
    <source>
        <dbReference type="ARBA" id="ARBA00022741"/>
    </source>
</evidence>
<dbReference type="SUPFAM" id="SSF52540">
    <property type="entry name" value="P-loop containing nucleoside triphosphate hydrolases"/>
    <property type="match status" value="4"/>
</dbReference>
<keyword evidence="3 9" id="KW-0227">DNA damage</keyword>
<feature type="domain" description="Helicase ATP-binding" evidence="10">
    <location>
        <begin position="565"/>
        <end position="726"/>
    </location>
</feature>
<dbReference type="RefSeq" id="WP_237852905.1">
    <property type="nucleotide sequence ID" value="NZ_JAKLWS010000005.1"/>
</dbReference>
<evidence type="ECO:0000256" key="5">
    <source>
        <dbReference type="ARBA" id="ARBA00022806"/>
    </source>
</evidence>
<dbReference type="Gene3D" id="3.30.2060.10">
    <property type="entry name" value="Penicillin-binding protein 1b domain"/>
    <property type="match status" value="1"/>
</dbReference>
<dbReference type="Gene3D" id="3.40.50.11180">
    <property type="match status" value="1"/>
</dbReference>
<comment type="function">
    <text evidence="9">Couples transcription and DNA repair by recognizing RNA polymerase (RNAP) stalled at DNA lesions. Mediates ATP-dependent release of RNAP and its truncated transcript from the DNA, and recruitment of nucleotide excision repair machinery to the damaged site.</text>
</comment>
<dbReference type="Gene3D" id="2.40.10.170">
    <property type="match status" value="1"/>
</dbReference>
<evidence type="ECO:0000256" key="9">
    <source>
        <dbReference type="HAMAP-Rule" id="MF_00969"/>
    </source>
</evidence>
<dbReference type="Gene3D" id="3.90.1150.50">
    <property type="entry name" value="Transcription-repair-coupling factor, D7 domain"/>
    <property type="match status" value="1"/>
</dbReference>
<dbReference type="InterPro" id="IPR001650">
    <property type="entry name" value="Helicase_C-like"/>
</dbReference>
<dbReference type="InterPro" id="IPR037235">
    <property type="entry name" value="TRCF-like_C_D7"/>
</dbReference>
<evidence type="ECO:0000313" key="12">
    <source>
        <dbReference type="EMBL" id="MCG2588061.1"/>
    </source>
</evidence>
<keyword evidence="8 9" id="KW-0234">DNA repair</keyword>
<keyword evidence="6 9" id="KW-0067">ATP-binding</keyword>
<dbReference type="InterPro" id="IPR014001">
    <property type="entry name" value="Helicase_ATP-bd"/>
</dbReference>
<gene>
    <name evidence="9 12" type="primary">mfd</name>
    <name evidence="12" type="ORF">L6773_05760</name>
</gene>
<dbReference type="EMBL" id="JAKLWS010000005">
    <property type="protein sequence ID" value="MCG2588061.1"/>
    <property type="molecule type" value="Genomic_DNA"/>
</dbReference>
<keyword evidence="4 9" id="KW-0378">Hydrolase</keyword>
<dbReference type="InterPro" id="IPR041471">
    <property type="entry name" value="UvrB_inter"/>
</dbReference>
<dbReference type="CDD" id="cd17991">
    <property type="entry name" value="DEXHc_TRCF"/>
    <property type="match status" value="1"/>
</dbReference>
<dbReference type="InterPro" id="IPR003711">
    <property type="entry name" value="CarD-like/TRCF_RID"/>
</dbReference>
<dbReference type="Pfam" id="PF00271">
    <property type="entry name" value="Helicase_C"/>
    <property type="match status" value="1"/>
</dbReference>
<dbReference type="SUPFAM" id="SSF143517">
    <property type="entry name" value="TRCF domain-like"/>
    <property type="match status" value="1"/>
</dbReference>
<evidence type="ECO:0000259" key="11">
    <source>
        <dbReference type="PROSITE" id="PS51194"/>
    </source>
</evidence>
<dbReference type="SUPFAM" id="SSF141259">
    <property type="entry name" value="CarD-like"/>
    <property type="match status" value="1"/>
</dbReference>
<evidence type="ECO:0000259" key="10">
    <source>
        <dbReference type="PROSITE" id="PS51192"/>
    </source>
</evidence>
<dbReference type="SMART" id="SM00490">
    <property type="entry name" value="HELICc"/>
    <property type="match status" value="1"/>
</dbReference>
<dbReference type="InterPro" id="IPR004576">
    <property type="entry name" value="Mfd"/>
</dbReference>
<accession>A0ABS9KB45</accession>
<dbReference type="PROSITE" id="PS51192">
    <property type="entry name" value="HELICASE_ATP_BIND_1"/>
    <property type="match status" value="1"/>
</dbReference>
<dbReference type="Proteomes" id="UP001165366">
    <property type="component" value="Unassembled WGS sequence"/>
</dbReference>
<dbReference type="SMART" id="SM00487">
    <property type="entry name" value="DEXDc"/>
    <property type="match status" value="1"/>
</dbReference>
<evidence type="ECO:0000256" key="6">
    <source>
        <dbReference type="ARBA" id="ARBA00022840"/>
    </source>
</evidence>
<dbReference type="InterPro" id="IPR011545">
    <property type="entry name" value="DEAD/DEAH_box_helicase_dom"/>
</dbReference>
<keyword evidence="7 9" id="KW-0238">DNA-binding</keyword>
<keyword evidence="1 9" id="KW-0963">Cytoplasm</keyword>
<evidence type="ECO:0000256" key="3">
    <source>
        <dbReference type="ARBA" id="ARBA00022763"/>
    </source>
</evidence>
<dbReference type="Pfam" id="PF00270">
    <property type="entry name" value="DEAD"/>
    <property type="match status" value="1"/>
</dbReference>
<comment type="subcellular location">
    <subcellularLocation>
        <location evidence="9">Cytoplasm</location>
    </subcellularLocation>
</comment>
<evidence type="ECO:0000256" key="4">
    <source>
        <dbReference type="ARBA" id="ARBA00022801"/>
    </source>
</evidence>
<dbReference type="SMART" id="SM00982">
    <property type="entry name" value="TRCF"/>
    <property type="match status" value="1"/>
</dbReference>
<dbReference type="PANTHER" id="PTHR47964:SF1">
    <property type="entry name" value="ATP-DEPENDENT DNA HELICASE HOMOLOG RECG, CHLOROPLASTIC"/>
    <property type="match status" value="1"/>
</dbReference>
<protein>
    <recommendedName>
        <fullName evidence="9">Transcription-repair-coupling factor</fullName>
        <shortName evidence="9">TRCF</shortName>
        <ecNumber evidence="9">3.6.4.-</ecNumber>
    </recommendedName>
</protein>
<keyword evidence="13" id="KW-1185">Reference proteome</keyword>
<dbReference type="InterPro" id="IPR005118">
    <property type="entry name" value="TRCF_C"/>
</dbReference>
<dbReference type="PROSITE" id="PS51194">
    <property type="entry name" value="HELICASE_CTER"/>
    <property type="match status" value="1"/>
</dbReference>
<dbReference type="PANTHER" id="PTHR47964">
    <property type="entry name" value="ATP-DEPENDENT DNA HELICASE HOMOLOG RECG, CHLOROPLASTIC"/>
    <property type="match status" value="1"/>
</dbReference>
<dbReference type="EC" id="3.6.4.-" evidence="9"/>
<dbReference type="Pfam" id="PF02559">
    <property type="entry name" value="CarD_TRCF_RID"/>
    <property type="match status" value="1"/>
</dbReference>
<dbReference type="HAMAP" id="MF_00969">
    <property type="entry name" value="TRCF"/>
    <property type="match status" value="1"/>
</dbReference>
<evidence type="ECO:0000256" key="8">
    <source>
        <dbReference type="ARBA" id="ARBA00023204"/>
    </source>
</evidence>
<evidence type="ECO:0000256" key="7">
    <source>
        <dbReference type="ARBA" id="ARBA00023125"/>
    </source>
</evidence>